<reference evidence="3 4" key="1">
    <citation type="submission" date="2022-05" db="EMBL/GenBank/DDBJ databases">
        <authorList>
            <consortium name="Genoscope - CEA"/>
            <person name="William W."/>
        </authorList>
    </citation>
    <scope>NUCLEOTIDE SEQUENCE [LARGE SCALE GENOMIC DNA]</scope>
</reference>
<dbReference type="SUPFAM" id="SSF52540">
    <property type="entry name" value="P-loop containing nucleoside triphosphate hydrolases"/>
    <property type="match status" value="1"/>
</dbReference>
<protein>
    <recommendedName>
        <fullName evidence="2">Parvovirus non-structural protein 1 helicase domain-containing protein</fullName>
    </recommendedName>
</protein>
<evidence type="ECO:0000313" key="3">
    <source>
        <dbReference type="EMBL" id="CAH3146105.1"/>
    </source>
</evidence>
<feature type="region of interest" description="Disordered" evidence="1">
    <location>
        <begin position="836"/>
        <end position="910"/>
    </location>
</feature>
<dbReference type="Gene3D" id="3.40.50.300">
    <property type="entry name" value="P-loop containing nucleotide triphosphate hydrolases"/>
    <property type="match status" value="1"/>
</dbReference>
<evidence type="ECO:0000313" key="4">
    <source>
        <dbReference type="Proteomes" id="UP001159405"/>
    </source>
</evidence>
<dbReference type="Proteomes" id="UP001159405">
    <property type="component" value="Unassembled WGS sequence"/>
</dbReference>
<gene>
    <name evidence="3" type="ORF">PLOB_00044950</name>
</gene>
<feature type="region of interest" description="Disordered" evidence="1">
    <location>
        <begin position="577"/>
        <end position="603"/>
    </location>
</feature>
<evidence type="ECO:0000259" key="2">
    <source>
        <dbReference type="Pfam" id="PF01057"/>
    </source>
</evidence>
<proteinExistence type="predicted"/>
<dbReference type="InterPro" id="IPR001257">
    <property type="entry name" value="Parvovirus_NS1_helicase"/>
</dbReference>
<keyword evidence="4" id="KW-1185">Reference proteome</keyword>
<feature type="non-terminal residue" evidence="3">
    <location>
        <position position="1"/>
    </location>
</feature>
<sequence>FTGVRNVAFFFGAISAQGPKKSRGKKAATLEGYESEESNNETLTSSQVASTASQNWITDYPTIVNEKLCPCINYWIALTTPNGAPANPLVIHRALLECDVETVAQQVPCYEGKESAAMKELFRVLKDHKNQMIQELVNASYGNCFRNEMDSLLSEEDFMDTQDCGTEKVARVWLTNSCFGSTLKRSITKLQDAKLQIDMFGFHADNPQSGDEETRLSDKLTVLVNDIGLAMKKMEYALFRGKMYKKVPSAKYTFAYKCEVRVFINSLAANEFFKARLLKDRRKIIDILSDPDCEVIRPISIDYNLIEVDGGHCWSIKERRFVNNPIADEKMGVISPRAFTRYDPDKEPDPKYFKEILENSLSQAQIREFCEDFLKLLNFNKKCHKDKVPCLIGDANSGKTSLFHPILGIVHHTNIATITKQRVFNKAMISKSTEVIFIDEASTSTMDIDDWKILTQGGYTACDVKYQTAKSFINRCPVLLTAQTKLQFKPEDQPAMDRRLRNYSFKSLPAPKKSATAWLRRHPMECIVWAAAQARACMTSDSEDELSDEESADDGVLAATDKEQIRALCMDEVLDERDGSPVEVSVQGATDETDDDSDASSQNDQTISALRRVMEQCSQTSLRHRQVSAMLQARLSERDRQRQAEEAVYRRRQENLLSKGVAREHVALLPRDTSEPMPTQIENDLTAFRQQTLQEDLKRKRERALAAFQTPWLLEMEQELHKLTRTLEMSDMNQERRTSMEAYREVLQDKLRQFHENYGTAGCHFALEQRKRSCVTLGLLKKEQRFLVTSLFQVLPTEDESGESFRSDGHRDGSTTHKESLDAAHSITGTLAVTSVQGTTSENEISSDEDVFITPLPRSQTSSTAPPRCHRRATTTDSRKRKGASSSQQSKRIKTFRQTNKIDNYFSSQN</sequence>
<feature type="compositionally biased region" description="Basic residues" evidence="1">
    <location>
        <begin position="868"/>
        <end position="883"/>
    </location>
</feature>
<comment type="caution">
    <text evidence="3">The sequence shown here is derived from an EMBL/GenBank/DDBJ whole genome shotgun (WGS) entry which is preliminary data.</text>
</comment>
<dbReference type="EMBL" id="CALNXK010000078">
    <property type="protein sequence ID" value="CAH3146105.1"/>
    <property type="molecule type" value="Genomic_DNA"/>
</dbReference>
<organism evidence="3 4">
    <name type="scientific">Porites lobata</name>
    <dbReference type="NCBI Taxonomy" id="104759"/>
    <lineage>
        <taxon>Eukaryota</taxon>
        <taxon>Metazoa</taxon>
        <taxon>Cnidaria</taxon>
        <taxon>Anthozoa</taxon>
        <taxon>Hexacorallia</taxon>
        <taxon>Scleractinia</taxon>
        <taxon>Fungiina</taxon>
        <taxon>Poritidae</taxon>
        <taxon>Porites</taxon>
    </lineage>
</organism>
<feature type="region of interest" description="Disordered" evidence="1">
    <location>
        <begin position="25"/>
        <end position="46"/>
    </location>
</feature>
<feature type="compositionally biased region" description="Polar residues" evidence="1">
    <location>
        <begin position="884"/>
        <end position="910"/>
    </location>
</feature>
<feature type="compositionally biased region" description="Basic and acidic residues" evidence="1">
    <location>
        <begin position="803"/>
        <end position="822"/>
    </location>
</feature>
<dbReference type="Pfam" id="PF01057">
    <property type="entry name" value="Parvo_NS1"/>
    <property type="match status" value="1"/>
</dbReference>
<evidence type="ECO:0000256" key="1">
    <source>
        <dbReference type="SAM" id="MobiDB-lite"/>
    </source>
</evidence>
<dbReference type="InterPro" id="IPR027417">
    <property type="entry name" value="P-loop_NTPase"/>
</dbReference>
<name>A0ABN8PPQ5_9CNID</name>
<accession>A0ABN8PPQ5</accession>
<feature type="region of interest" description="Disordered" evidence="1">
    <location>
        <begin position="798"/>
        <end position="824"/>
    </location>
</feature>
<feature type="domain" description="Parvovirus non-structural protein 1 helicase" evidence="2">
    <location>
        <begin position="379"/>
        <end position="488"/>
    </location>
</feature>